<name>A0A0S4X1L8_RALSL</name>
<protein>
    <submittedName>
        <fullName evidence="1">Uncharacterized protein</fullName>
    </submittedName>
</protein>
<dbReference type="AlphaFoldDB" id="A0A0S4X1L8"/>
<evidence type="ECO:0000313" key="1">
    <source>
        <dbReference type="EMBL" id="CUV57792.1"/>
    </source>
</evidence>
<gene>
    <name evidence="1" type="ORF">RUN215_v1_1500002</name>
</gene>
<reference evidence="1" key="1">
    <citation type="submission" date="2015-10" db="EMBL/GenBank/DDBJ databases">
        <authorList>
            <person name="Gilbert D.G."/>
        </authorList>
    </citation>
    <scope>NUCLEOTIDE SEQUENCE</scope>
    <source>
        <strain evidence="1">Phyl III-seqv23</strain>
    </source>
</reference>
<proteinExistence type="predicted"/>
<dbReference type="EMBL" id="LN899820">
    <property type="protein sequence ID" value="CUV57792.1"/>
    <property type="molecule type" value="Genomic_DNA"/>
</dbReference>
<organism evidence="1">
    <name type="scientific">Ralstonia solanacearum</name>
    <name type="common">Pseudomonas solanacearum</name>
    <dbReference type="NCBI Taxonomy" id="305"/>
    <lineage>
        <taxon>Bacteria</taxon>
        <taxon>Pseudomonadati</taxon>
        <taxon>Pseudomonadota</taxon>
        <taxon>Betaproteobacteria</taxon>
        <taxon>Burkholderiales</taxon>
        <taxon>Burkholderiaceae</taxon>
        <taxon>Ralstonia</taxon>
        <taxon>Ralstonia solanacearum species complex</taxon>
    </lineage>
</organism>
<accession>A0A0S4X1L8</accession>
<sequence>MPGPKKPGRPRLWNKAGEAEARAAYQAWLDEIRGNGARVMDVDEWLGWLEAADPRRTMDQTMWQWGNGLDEVPCPPWLSDRDYWETIYPLNHPLLLDRLLLITESDMPYTPHPERLELRPDERRLIGADTCLGLERTEVVQTENGDEFEMEVAGDDLGTYFSQRQAALRRAEGAADALLSRLRGRKSGGADTRG</sequence>